<evidence type="ECO:0000256" key="5">
    <source>
        <dbReference type="ARBA" id="ARBA00023136"/>
    </source>
</evidence>
<feature type="transmembrane region" description="Helical" evidence="6">
    <location>
        <begin position="195"/>
        <end position="211"/>
    </location>
</feature>
<comment type="subcellular location">
    <subcellularLocation>
        <location evidence="1">Membrane</location>
        <topology evidence="1">Multi-pass membrane protein</topology>
    </subcellularLocation>
</comment>
<evidence type="ECO:0000256" key="3">
    <source>
        <dbReference type="ARBA" id="ARBA00022692"/>
    </source>
</evidence>
<feature type="transmembrane region" description="Helical" evidence="6">
    <location>
        <begin position="166"/>
        <end position="188"/>
    </location>
</feature>
<dbReference type="EMBL" id="JAAIKC010000002">
    <property type="protein sequence ID" value="NEW06173.1"/>
    <property type="molecule type" value="Genomic_DNA"/>
</dbReference>
<feature type="transmembrane region" description="Helical" evidence="6">
    <location>
        <begin position="6"/>
        <end position="28"/>
    </location>
</feature>
<protein>
    <recommendedName>
        <fullName evidence="8">UDP-N-acetylmuramyl pentapeptide phosphotransferase</fullName>
    </recommendedName>
</protein>
<keyword evidence="2" id="KW-0808">Transferase</keyword>
<feature type="transmembrane region" description="Helical" evidence="6">
    <location>
        <begin position="139"/>
        <end position="160"/>
    </location>
</feature>
<dbReference type="RefSeq" id="WP_163944519.1">
    <property type="nucleotide sequence ID" value="NZ_JAAIKC010000002.1"/>
</dbReference>
<reference evidence="7" key="1">
    <citation type="submission" date="2020-02" db="EMBL/GenBank/DDBJ databases">
        <authorList>
            <person name="Shen X.-R."/>
            <person name="Zhang Y.-X."/>
        </authorList>
    </citation>
    <scope>NUCLEOTIDE SEQUENCE</scope>
    <source>
        <strain evidence="7">SYP-B3998</strain>
    </source>
</reference>
<comment type="caution">
    <text evidence="7">The sequence shown here is derived from an EMBL/GenBank/DDBJ whole genome shotgun (WGS) entry which is preliminary data.</text>
</comment>
<dbReference type="GO" id="GO:0016780">
    <property type="term" value="F:phosphotransferase activity, for other substituted phosphate groups"/>
    <property type="evidence" value="ECO:0007669"/>
    <property type="project" value="InterPro"/>
</dbReference>
<evidence type="ECO:0000256" key="2">
    <source>
        <dbReference type="ARBA" id="ARBA00022679"/>
    </source>
</evidence>
<dbReference type="Pfam" id="PF00953">
    <property type="entry name" value="Glycos_transf_4"/>
    <property type="match status" value="1"/>
</dbReference>
<evidence type="ECO:0000256" key="4">
    <source>
        <dbReference type="ARBA" id="ARBA00022989"/>
    </source>
</evidence>
<name>A0A6G3ZVD6_9BACL</name>
<feature type="transmembrane region" description="Helical" evidence="6">
    <location>
        <begin position="49"/>
        <end position="68"/>
    </location>
</feature>
<dbReference type="AlphaFoldDB" id="A0A6G3ZVD6"/>
<keyword evidence="5 6" id="KW-0472">Membrane</keyword>
<gene>
    <name evidence="7" type="ORF">GK047_09135</name>
</gene>
<evidence type="ECO:0000256" key="1">
    <source>
        <dbReference type="ARBA" id="ARBA00004141"/>
    </source>
</evidence>
<keyword evidence="4 6" id="KW-1133">Transmembrane helix</keyword>
<keyword evidence="3 6" id="KW-0812">Transmembrane</keyword>
<evidence type="ECO:0000313" key="7">
    <source>
        <dbReference type="EMBL" id="NEW06173.1"/>
    </source>
</evidence>
<dbReference type="InterPro" id="IPR000715">
    <property type="entry name" value="Glycosyl_transferase_4"/>
</dbReference>
<dbReference type="GO" id="GO:0016020">
    <property type="term" value="C:membrane"/>
    <property type="evidence" value="ECO:0007669"/>
    <property type="project" value="UniProtKB-SubCell"/>
</dbReference>
<sequence length="305" mass="34355">MVLIGSLFDLIVLIVLGRWFLPHVQRFLEAHGRTESNYLGIPIARGMGIVLWLLIWSQEIILMLVLLVEPFRVTLTMREGFLANETSIGRAVTLLESNYRMFMFAATFIFLLGWTDDLLGSKSVKGLKGHWRYWRDKRVISTGVVKALGTLSVAAWLLIATRNGKIPIWEMGIELLLLVLITNSMNLLDVRPGRSLKVFIFTSLGLVLVFGGKHQLHLFPITPVLIGGFLLYRHDVQAKGMLGDAGANLLGFTLGYGFITVGPLGLKIFMLVVLIYLHHRAETSSLTRLIEQNKFLNWLDRLGRT</sequence>
<feature type="transmembrane region" description="Helical" evidence="6">
    <location>
        <begin position="254"/>
        <end position="277"/>
    </location>
</feature>
<proteinExistence type="predicted"/>
<accession>A0A6G3ZVD6</accession>
<evidence type="ECO:0008006" key="8">
    <source>
        <dbReference type="Google" id="ProtNLM"/>
    </source>
</evidence>
<organism evidence="7">
    <name type="scientific">Paenibacillus sp. SYP-B3998</name>
    <dbReference type="NCBI Taxonomy" id="2678564"/>
    <lineage>
        <taxon>Bacteria</taxon>
        <taxon>Bacillati</taxon>
        <taxon>Bacillota</taxon>
        <taxon>Bacilli</taxon>
        <taxon>Bacillales</taxon>
        <taxon>Paenibacillaceae</taxon>
        <taxon>Paenibacillus</taxon>
    </lineage>
</organism>
<evidence type="ECO:0000256" key="6">
    <source>
        <dbReference type="SAM" id="Phobius"/>
    </source>
</evidence>
<feature type="transmembrane region" description="Helical" evidence="6">
    <location>
        <begin position="217"/>
        <end position="233"/>
    </location>
</feature>